<dbReference type="AlphaFoldDB" id="A0A915J2L8"/>
<evidence type="ECO:0000256" key="5">
    <source>
        <dbReference type="ARBA" id="ARBA00022777"/>
    </source>
</evidence>
<name>A0A915J2L8_ROMCU</name>
<dbReference type="GO" id="GO:0043123">
    <property type="term" value="P:positive regulation of canonical NF-kappaB signal transduction"/>
    <property type="evidence" value="ECO:0007669"/>
    <property type="project" value="TreeGrafter"/>
</dbReference>
<dbReference type="GO" id="GO:0004709">
    <property type="term" value="F:MAP kinase kinase kinase activity"/>
    <property type="evidence" value="ECO:0007669"/>
    <property type="project" value="TreeGrafter"/>
</dbReference>
<keyword evidence="2" id="KW-0723">Serine/threonine-protein kinase</keyword>
<dbReference type="GO" id="GO:0006955">
    <property type="term" value="P:immune response"/>
    <property type="evidence" value="ECO:0007669"/>
    <property type="project" value="TreeGrafter"/>
</dbReference>
<dbReference type="WBParaSite" id="nRc.2.0.1.t20364-RA">
    <property type="protein sequence ID" value="nRc.2.0.1.t20364-RA"/>
    <property type="gene ID" value="nRc.2.0.1.g20364"/>
</dbReference>
<comment type="similarity">
    <text evidence="1">Belongs to the protein kinase superfamily. STE Ser/Thr protein kinase family. MAP kinase kinase kinase subfamily.</text>
</comment>
<evidence type="ECO:0000313" key="9">
    <source>
        <dbReference type="WBParaSite" id="nRc.2.0.1.t20364-RA"/>
    </source>
</evidence>
<evidence type="ECO:0000259" key="7">
    <source>
        <dbReference type="PROSITE" id="PS50011"/>
    </source>
</evidence>
<dbReference type="InterPro" id="IPR000719">
    <property type="entry name" value="Prot_kinase_dom"/>
</dbReference>
<feature type="domain" description="Protein kinase" evidence="7">
    <location>
        <begin position="1"/>
        <end position="93"/>
    </location>
</feature>
<evidence type="ECO:0000256" key="3">
    <source>
        <dbReference type="ARBA" id="ARBA00022679"/>
    </source>
</evidence>
<keyword evidence="8" id="KW-1185">Reference proteome</keyword>
<dbReference type="Gene3D" id="1.10.510.10">
    <property type="entry name" value="Transferase(Phosphotransferase) domain 1"/>
    <property type="match status" value="1"/>
</dbReference>
<keyword evidence="5" id="KW-0418">Kinase</keyword>
<evidence type="ECO:0000256" key="1">
    <source>
        <dbReference type="ARBA" id="ARBA00006529"/>
    </source>
</evidence>
<dbReference type="GO" id="GO:0005524">
    <property type="term" value="F:ATP binding"/>
    <property type="evidence" value="ECO:0007669"/>
    <property type="project" value="UniProtKB-KW"/>
</dbReference>
<dbReference type="PROSITE" id="PS50011">
    <property type="entry name" value="PROTEIN_KINASE_DOM"/>
    <property type="match status" value="1"/>
</dbReference>
<dbReference type="InterPro" id="IPR008271">
    <property type="entry name" value="Ser/Thr_kinase_AS"/>
</dbReference>
<evidence type="ECO:0000256" key="4">
    <source>
        <dbReference type="ARBA" id="ARBA00022741"/>
    </source>
</evidence>
<dbReference type="PANTHER" id="PTHR46716:SF1">
    <property type="entry name" value="MITOGEN-ACTIVATED PROTEIN KINASE KINASE KINASE 7"/>
    <property type="match status" value="1"/>
</dbReference>
<accession>A0A915J2L8</accession>
<dbReference type="PROSITE" id="PS00108">
    <property type="entry name" value="PROTEIN_KINASE_ST"/>
    <property type="match status" value="1"/>
</dbReference>
<proteinExistence type="inferred from homology"/>
<dbReference type="Proteomes" id="UP000887565">
    <property type="component" value="Unplaced"/>
</dbReference>
<evidence type="ECO:0000313" key="8">
    <source>
        <dbReference type="Proteomes" id="UP000887565"/>
    </source>
</evidence>
<dbReference type="GO" id="GO:0007254">
    <property type="term" value="P:JNK cascade"/>
    <property type="evidence" value="ECO:0007669"/>
    <property type="project" value="TreeGrafter"/>
</dbReference>
<keyword evidence="4" id="KW-0547">Nucleotide-binding</keyword>
<dbReference type="GO" id="GO:0019899">
    <property type="term" value="F:enzyme binding"/>
    <property type="evidence" value="ECO:0007669"/>
    <property type="project" value="UniProtKB-ARBA"/>
</dbReference>
<dbReference type="InterPro" id="IPR011009">
    <property type="entry name" value="Kinase-like_dom_sf"/>
</dbReference>
<dbReference type="PANTHER" id="PTHR46716">
    <property type="entry name" value="MITOGEN-ACTIVATED PROTEIN KINASE KINASE KINASE 7"/>
    <property type="match status" value="1"/>
</dbReference>
<reference evidence="9" key="1">
    <citation type="submission" date="2022-11" db="UniProtKB">
        <authorList>
            <consortium name="WormBaseParasite"/>
        </authorList>
    </citation>
    <scope>IDENTIFICATION</scope>
</reference>
<organism evidence="8 9">
    <name type="scientific">Romanomermis culicivorax</name>
    <name type="common">Nematode worm</name>
    <dbReference type="NCBI Taxonomy" id="13658"/>
    <lineage>
        <taxon>Eukaryota</taxon>
        <taxon>Metazoa</taxon>
        <taxon>Ecdysozoa</taxon>
        <taxon>Nematoda</taxon>
        <taxon>Enoplea</taxon>
        <taxon>Dorylaimia</taxon>
        <taxon>Mermithida</taxon>
        <taxon>Mermithoidea</taxon>
        <taxon>Mermithidae</taxon>
        <taxon>Romanomermis</taxon>
    </lineage>
</organism>
<keyword evidence="3" id="KW-0808">Transferase</keyword>
<dbReference type="SUPFAM" id="SSF56112">
    <property type="entry name" value="Protein kinase-like (PK-like)"/>
    <property type="match status" value="1"/>
</dbReference>
<evidence type="ECO:0000256" key="2">
    <source>
        <dbReference type="ARBA" id="ARBA00022527"/>
    </source>
</evidence>
<sequence length="93" mass="10386">LHELKPAPPYKASHAVSWALQCAQGVNYLHNMNPKLVHRDLKPGNLLLTDCARHLKICDFGTVCDLQSYMTNNQGSAAYMAPEVFEGINYLDI</sequence>
<evidence type="ECO:0000256" key="6">
    <source>
        <dbReference type="ARBA" id="ARBA00022840"/>
    </source>
</evidence>
<protein>
    <submittedName>
        <fullName evidence="9">Mitogen-activated protein kinase kinase kinase</fullName>
    </submittedName>
</protein>
<keyword evidence="6" id="KW-0067">ATP-binding</keyword>
<dbReference type="Pfam" id="PF00069">
    <property type="entry name" value="Pkinase"/>
    <property type="match status" value="1"/>
</dbReference>